<dbReference type="AlphaFoldDB" id="A0A7V6DPX5"/>
<dbReference type="EMBL" id="DTGR01000135">
    <property type="protein sequence ID" value="HHS29723.1"/>
    <property type="molecule type" value="Genomic_DNA"/>
</dbReference>
<dbReference type="Gene3D" id="3.90.550.10">
    <property type="entry name" value="Spore Coat Polysaccharide Biosynthesis Protein SpsA, Chain A"/>
    <property type="match status" value="1"/>
</dbReference>
<gene>
    <name evidence="3" type="ORF">ENV52_08495</name>
</gene>
<feature type="transmembrane region" description="Helical" evidence="1">
    <location>
        <begin position="257"/>
        <end position="278"/>
    </location>
</feature>
<dbReference type="PANTHER" id="PTHR48090:SF6">
    <property type="entry name" value="SLR5056 PROTEIN"/>
    <property type="match status" value="1"/>
</dbReference>
<keyword evidence="1" id="KW-1133">Transmembrane helix</keyword>
<keyword evidence="1" id="KW-0812">Transmembrane</keyword>
<dbReference type="InterPro" id="IPR001173">
    <property type="entry name" value="Glyco_trans_2-like"/>
</dbReference>
<evidence type="ECO:0000313" key="3">
    <source>
        <dbReference type="EMBL" id="HHS29723.1"/>
    </source>
</evidence>
<reference evidence="3" key="1">
    <citation type="journal article" date="2020" name="mSystems">
        <title>Genome- and Community-Level Interaction Insights into Carbon Utilization and Element Cycling Functions of Hydrothermarchaeota in Hydrothermal Sediment.</title>
        <authorList>
            <person name="Zhou Z."/>
            <person name="Liu Y."/>
            <person name="Xu W."/>
            <person name="Pan J."/>
            <person name="Luo Z.H."/>
            <person name="Li M."/>
        </authorList>
    </citation>
    <scope>NUCLEOTIDE SEQUENCE [LARGE SCALE GENOMIC DNA]</scope>
    <source>
        <strain evidence="3">SpSt-767</strain>
    </source>
</reference>
<keyword evidence="3" id="KW-0808">Transferase</keyword>
<dbReference type="InterPro" id="IPR029044">
    <property type="entry name" value="Nucleotide-diphossugar_trans"/>
</dbReference>
<dbReference type="SUPFAM" id="SSF53448">
    <property type="entry name" value="Nucleotide-diphospho-sugar transferases"/>
    <property type="match status" value="1"/>
</dbReference>
<feature type="transmembrane region" description="Helical" evidence="1">
    <location>
        <begin position="170"/>
        <end position="188"/>
    </location>
</feature>
<dbReference type="CDD" id="cd04179">
    <property type="entry name" value="DPM_DPG-synthase_like"/>
    <property type="match status" value="1"/>
</dbReference>
<dbReference type="Pfam" id="PF00535">
    <property type="entry name" value="Glycos_transf_2"/>
    <property type="match status" value="1"/>
</dbReference>
<protein>
    <submittedName>
        <fullName evidence="3">Glycosyltransferase family 2 protein</fullName>
    </submittedName>
</protein>
<feature type="domain" description="Glycosyltransferase 2-like" evidence="2">
    <location>
        <begin position="3"/>
        <end position="160"/>
    </location>
</feature>
<evidence type="ECO:0000256" key="1">
    <source>
        <dbReference type="SAM" id="Phobius"/>
    </source>
</evidence>
<comment type="caution">
    <text evidence="3">The sequence shown here is derived from an EMBL/GenBank/DDBJ whole genome shotgun (WGS) entry which is preliminary data.</text>
</comment>
<name>A0A7V6DPX5_9BACT</name>
<dbReference type="PANTHER" id="PTHR48090">
    <property type="entry name" value="UNDECAPRENYL-PHOSPHATE 4-DEOXY-4-FORMAMIDO-L-ARABINOSE TRANSFERASE-RELATED"/>
    <property type="match status" value="1"/>
</dbReference>
<organism evidence="3">
    <name type="scientific">Desulfobacca acetoxidans</name>
    <dbReference type="NCBI Taxonomy" id="60893"/>
    <lineage>
        <taxon>Bacteria</taxon>
        <taxon>Pseudomonadati</taxon>
        <taxon>Thermodesulfobacteriota</taxon>
        <taxon>Desulfobaccia</taxon>
        <taxon>Desulfobaccales</taxon>
        <taxon>Desulfobaccaceae</taxon>
        <taxon>Desulfobacca</taxon>
    </lineage>
</organism>
<proteinExistence type="predicted"/>
<sequence>MISVVVPVYNEEEVIVATLNDIVAALDGFLEYEIILVNDGSTDASLEKVQAANIKNLSVINHIENLGYGKSLYDGILLAKYNCIAIIDGDGSYPASSIRELYKYYPQYDMIVGARKGKEYTKGLFKKYARYLFKYLAEYASGKKVPDINSGLRIFKKDIIINYHDSLCTGFSFTTTITLIFFLNHYFVKYLPIDYFKRKGESKVKPFKDTLRAGQIILEAILYYNPIKLFLLFATCNAGLGLFLWIINYFFLSSLVLTVTSALLIASFVPIFCLGMLADQLKKIYKLRRNESH</sequence>
<dbReference type="GO" id="GO:0016740">
    <property type="term" value="F:transferase activity"/>
    <property type="evidence" value="ECO:0007669"/>
    <property type="project" value="UniProtKB-KW"/>
</dbReference>
<dbReference type="InterPro" id="IPR050256">
    <property type="entry name" value="Glycosyltransferase_2"/>
</dbReference>
<keyword evidence="1" id="KW-0472">Membrane</keyword>
<accession>A0A7V6DPX5</accession>
<evidence type="ECO:0000259" key="2">
    <source>
        <dbReference type="Pfam" id="PF00535"/>
    </source>
</evidence>
<feature type="transmembrane region" description="Helical" evidence="1">
    <location>
        <begin position="229"/>
        <end position="251"/>
    </location>
</feature>